<keyword evidence="1" id="KW-0812">Transmembrane</keyword>
<sequence>MSFKEKIAWISLVTTVLVWGGFYGFMLATYGRYPGAVYFTGFFAAVTAQAVLAAGAAIVTALLAPRDATAAADERDKAIARRAYTIAYPILLVLLLGVVASIHLGANPVQMAYAIIAAIVVAEIVHYGAQIAGYRRGY</sequence>
<dbReference type="OrthoDB" id="7568425at2"/>
<evidence type="ECO:0000256" key="1">
    <source>
        <dbReference type="SAM" id="Phobius"/>
    </source>
</evidence>
<keyword evidence="1" id="KW-0472">Membrane</keyword>
<feature type="transmembrane region" description="Helical" evidence="1">
    <location>
        <begin position="7"/>
        <end position="30"/>
    </location>
</feature>
<evidence type="ECO:0000313" key="2">
    <source>
        <dbReference type="EMBL" id="AJP72759.1"/>
    </source>
</evidence>
<dbReference type="RefSeq" id="WP_044333182.1">
    <property type="nucleotide sequence ID" value="NZ_CP010836.1"/>
</dbReference>
<reference evidence="2 3" key="2">
    <citation type="submission" date="2015-02" db="EMBL/GenBank/DDBJ databases">
        <title>The complete genome of Sphingomonas hengshuiensis sp. WHSC-8 isolated from soil of Hengshui Lake.</title>
        <authorList>
            <person name="Wei S."/>
            <person name="Guo J."/>
            <person name="Su C."/>
            <person name="Wu R."/>
            <person name="Zhang Z."/>
            <person name="Liang K."/>
            <person name="Li H."/>
            <person name="Wang T."/>
            <person name="Liu H."/>
            <person name="Zhang C."/>
            <person name="Li Z."/>
            <person name="Wang Q."/>
            <person name="Meng J."/>
        </authorList>
    </citation>
    <scope>NUCLEOTIDE SEQUENCE [LARGE SCALE GENOMIC DNA]</scope>
    <source>
        <strain evidence="2 3">WHSC-8</strain>
    </source>
</reference>
<gene>
    <name evidence="2" type="ORF">TS85_14720</name>
</gene>
<keyword evidence="3" id="KW-1185">Reference proteome</keyword>
<proteinExistence type="predicted"/>
<keyword evidence="1" id="KW-1133">Transmembrane helix</keyword>
<feature type="transmembrane region" description="Helical" evidence="1">
    <location>
        <begin position="36"/>
        <end position="64"/>
    </location>
</feature>
<dbReference type="EMBL" id="CP010836">
    <property type="protein sequence ID" value="AJP72759.1"/>
    <property type="molecule type" value="Genomic_DNA"/>
</dbReference>
<organism evidence="2 3">
    <name type="scientific">Sphingomonas hengshuiensis</name>
    <dbReference type="NCBI Taxonomy" id="1609977"/>
    <lineage>
        <taxon>Bacteria</taxon>
        <taxon>Pseudomonadati</taxon>
        <taxon>Pseudomonadota</taxon>
        <taxon>Alphaproteobacteria</taxon>
        <taxon>Sphingomonadales</taxon>
        <taxon>Sphingomonadaceae</taxon>
        <taxon>Sphingomonas</taxon>
    </lineage>
</organism>
<accession>A0A7U4LFQ4</accession>
<protein>
    <recommendedName>
        <fullName evidence="4">DUF2178 domain-containing protein</fullName>
    </recommendedName>
</protein>
<reference evidence="2 3" key="1">
    <citation type="journal article" date="2015" name="Int. J. Syst. Evol. Microbiol.">
        <title>Sphingomonas hengshuiensis sp. nov., isolated from lake wetland.</title>
        <authorList>
            <person name="Wei S."/>
            <person name="Wang T."/>
            <person name="Liu H."/>
            <person name="Zhang C."/>
            <person name="Guo J."/>
            <person name="Wang Q."/>
            <person name="Liang K."/>
            <person name="Zhang Z."/>
        </authorList>
    </citation>
    <scope>NUCLEOTIDE SEQUENCE [LARGE SCALE GENOMIC DNA]</scope>
    <source>
        <strain evidence="2 3">WHSC-8</strain>
    </source>
</reference>
<dbReference type="AlphaFoldDB" id="A0A7U4LFQ4"/>
<evidence type="ECO:0008006" key="4">
    <source>
        <dbReference type="Google" id="ProtNLM"/>
    </source>
</evidence>
<feature type="transmembrane region" description="Helical" evidence="1">
    <location>
        <begin position="85"/>
        <end position="105"/>
    </location>
</feature>
<name>A0A7U4LFQ4_9SPHN</name>
<dbReference type="KEGG" id="sphi:TS85_14720"/>
<dbReference type="Proteomes" id="UP000032300">
    <property type="component" value="Chromosome"/>
</dbReference>
<evidence type="ECO:0000313" key="3">
    <source>
        <dbReference type="Proteomes" id="UP000032300"/>
    </source>
</evidence>
<feature type="transmembrane region" description="Helical" evidence="1">
    <location>
        <begin position="111"/>
        <end position="129"/>
    </location>
</feature>